<proteinExistence type="predicted"/>
<organism evidence="2 3">
    <name type="scientific">Linum trigynum</name>
    <dbReference type="NCBI Taxonomy" id="586398"/>
    <lineage>
        <taxon>Eukaryota</taxon>
        <taxon>Viridiplantae</taxon>
        <taxon>Streptophyta</taxon>
        <taxon>Embryophyta</taxon>
        <taxon>Tracheophyta</taxon>
        <taxon>Spermatophyta</taxon>
        <taxon>Magnoliopsida</taxon>
        <taxon>eudicotyledons</taxon>
        <taxon>Gunneridae</taxon>
        <taxon>Pentapetalae</taxon>
        <taxon>rosids</taxon>
        <taxon>fabids</taxon>
        <taxon>Malpighiales</taxon>
        <taxon>Linaceae</taxon>
        <taxon>Linum</taxon>
    </lineage>
</organism>
<evidence type="ECO:0000256" key="1">
    <source>
        <dbReference type="SAM" id="MobiDB-lite"/>
    </source>
</evidence>
<sequence>MQTSRLQLTLTTSAQSELVRSDSFPVHELAKRPNLINRVRLFVGLALDVVSDSRSPNPPPPSCFWRKHSSPVPHSGSRHD</sequence>
<gene>
    <name evidence="2" type="ORF">LTRI10_LOCUS46571</name>
</gene>
<dbReference type="Proteomes" id="UP001497516">
    <property type="component" value="Chromosome 8"/>
</dbReference>
<accession>A0AAV2G898</accession>
<name>A0AAV2G898_9ROSI</name>
<keyword evidence="3" id="KW-1185">Reference proteome</keyword>
<dbReference type="AlphaFoldDB" id="A0AAV2G898"/>
<dbReference type="EMBL" id="OZ034821">
    <property type="protein sequence ID" value="CAL1406875.1"/>
    <property type="molecule type" value="Genomic_DNA"/>
</dbReference>
<evidence type="ECO:0000313" key="3">
    <source>
        <dbReference type="Proteomes" id="UP001497516"/>
    </source>
</evidence>
<evidence type="ECO:0000313" key="2">
    <source>
        <dbReference type="EMBL" id="CAL1406875.1"/>
    </source>
</evidence>
<reference evidence="2 3" key="1">
    <citation type="submission" date="2024-04" db="EMBL/GenBank/DDBJ databases">
        <authorList>
            <person name="Fracassetti M."/>
        </authorList>
    </citation>
    <scope>NUCLEOTIDE SEQUENCE [LARGE SCALE GENOMIC DNA]</scope>
</reference>
<protein>
    <submittedName>
        <fullName evidence="2">Uncharacterized protein</fullName>
    </submittedName>
</protein>
<feature type="region of interest" description="Disordered" evidence="1">
    <location>
        <begin position="51"/>
        <end position="80"/>
    </location>
</feature>